<name>A0ABW1I9Z0_9PSEU</name>
<dbReference type="PANTHER" id="PTHR30137">
    <property type="entry name" value="LUCIFERASE-LIKE MONOOXYGENASE"/>
    <property type="match status" value="1"/>
</dbReference>
<dbReference type="NCBIfam" id="TIGR03619">
    <property type="entry name" value="F420_Rv2161c"/>
    <property type="match status" value="1"/>
</dbReference>
<keyword evidence="5" id="KW-1185">Reference proteome</keyword>
<dbReference type="InterPro" id="IPR011251">
    <property type="entry name" value="Luciferase-like_dom"/>
</dbReference>
<keyword evidence="2" id="KW-0503">Monooxygenase</keyword>
<comment type="caution">
    <text evidence="4">The sequence shown here is derived from an EMBL/GenBank/DDBJ whole genome shotgun (WGS) entry which is preliminary data.</text>
</comment>
<proteinExistence type="predicted"/>
<dbReference type="EMBL" id="JBHSQK010000047">
    <property type="protein sequence ID" value="MFC5950407.1"/>
    <property type="molecule type" value="Genomic_DNA"/>
</dbReference>
<evidence type="ECO:0000256" key="1">
    <source>
        <dbReference type="ARBA" id="ARBA00023002"/>
    </source>
</evidence>
<dbReference type="PANTHER" id="PTHR30137:SF8">
    <property type="entry name" value="BLR5498 PROTEIN"/>
    <property type="match status" value="1"/>
</dbReference>
<dbReference type="InterPro" id="IPR050766">
    <property type="entry name" value="Bact_Lucif_Oxidored"/>
</dbReference>
<keyword evidence="1 4" id="KW-0560">Oxidoreductase</keyword>
<accession>A0ABW1I9Z0</accession>
<gene>
    <name evidence="4" type="ORF">ACFQH9_19240</name>
</gene>
<dbReference type="Pfam" id="PF00296">
    <property type="entry name" value="Bac_luciferase"/>
    <property type="match status" value="1"/>
</dbReference>
<dbReference type="EC" id="1.-.-.-" evidence="4"/>
<protein>
    <submittedName>
        <fullName evidence="4">LLM class flavin-dependent oxidoreductase</fullName>
        <ecNumber evidence="4">1.-.-.-</ecNumber>
    </submittedName>
</protein>
<evidence type="ECO:0000313" key="4">
    <source>
        <dbReference type="EMBL" id="MFC5950407.1"/>
    </source>
</evidence>
<feature type="domain" description="Luciferase-like" evidence="3">
    <location>
        <begin position="12"/>
        <end position="331"/>
    </location>
</feature>
<dbReference type="GO" id="GO:0016491">
    <property type="term" value="F:oxidoreductase activity"/>
    <property type="evidence" value="ECO:0007669"/>
    <property type="project" value="UniProtKB-KW"/>
</dbReference>
<sequence length="363" mass="41116">MSDQGPIEHRPMKFSTFLLFHRPDRNNSIKEVYDYNLRVADLLEELGFDGLWVSEHHFRDYGTCPNIFTMLSYLAARTERIRLGSGVVVLPLHNPIHVAEEAAQVDVLSGGRLELGVGRGYQSIEFDGFGMDLAEARDRFDESLDVITKLWTQERVQHEGRYYKTGDIELNPRPLQNPHPPISVAAVSPETVELYAKRGLPILADPAAPFRKVHKAAETWHEVAAAAGHDTANTDLVISRSVWLAPTVEQARADQEQFEKAFDRGRIFNEKSAPIDSKTGKTAKGFEFWEGRYLKGGSVGNDFRWEQLEVIGDPERVIGQVAMLQEFGFNHLMCDFGSTRHIPFEDMKRAITFFAKEVIPAFR</sequence>
<evidence type="ECO:0000256" key="2">
    <source>
        <dbReference type="ARBA" id="ARBA00023033"/>
    </source>
</evidence>
<evidence type="ECO:0000313" key="5">
    <source>
        <dbReference type="Proteomes" id="UP001596119"/>
    </source>
</evidence>
<dbReference type="Proteomes" id="UP001596119">
    <property type="component" value="Unassembled WGS sequence"/>
</dbReference>
<dbReference type="SUPFAM" id="SSF51679">
    <property type="entry name" value="Bacterial luciferase-like"/>
    <property type="match status" value="1"/>
</dbReference>
<dbReference type="InterPro" id="IPR019921">
    <property type="entry name" value="Lucif-like_OxRdtase_Rv2161c"/>
</dbReference>
<evidence type="ECO:0000259" key="3">
    <source>
        <dbReference type="Pfam" id="PF00296"/>
    </source>
</evidence>
<reference evidence="5" key="1">
    <citation type="journal article" date="2019" name="Int. J. Syst. Evol. Microbiol.">
        <title>The Global Catalogue of Microorganisms (GCM) 10K type strain sequencing project: providing services to taxonomists for standard genome sequencing and annotation.</title>
        <authorList>
            <consortium name="The Broad Institute Genomics Platform"/>
            <consortium name="The Broad Institute Genome Sequencing Center for Infectious Disease"/>
            <person name="Wu L."/>
            <person name="Ma J."/>
        </authorList>
    </citation>
    <scope>NUCLEOTIDE SEQUENCE [LARGE SCALE GENOMIC DNA]</scope>
    <source>
        <strain evidence="5">CGMCC 4.7397</strain>
    </source>
</reference>
<dbReference type="RefSeq" id="WP_379567541.1">
    <property type="nucleotide sequence ID" value="NZ_JBHSQK010000047.1"/>
</dbReference>
<dbReference type="Gene3D" id="3.20.20.30">
    <property type="entry name" value="Luciferase-like domain"/>
    <property type="match status" value="1"/>
</dbReference>
<dbReference type="InterPro" id="IPR036661">
    <property type="entry name" value="Luciferase-like_sf"/>
</dbReference>
<organism evidence="4 5">
    <name type="scientific">Pseudonocardia lutea</name>
    <dbReference type="NCBI Taxonomy" id="2172015"/>
    <lineage>
        <taxon>Bacteria</taxon>
        <taxon>Bacillati</taxon>
        <taxon>Actinomycetota</taxon>
        <taxon>Actinomycetes</taxon>
        <taxon>Pseudonocardiales</taxon>
        <taxon>Pseudonocardiaceae</taxon>
        <taxon>Pseudonocardia</taxon>
    </lineage>
</organism>